<feature type="domain" description="Glycoside hydrolase family 5 C-terminal" evidence="6">
    <location>
        <begin position="620"/>
        <end position="726"/>
    </location>
</feature>
<feature type="region of interest" description="Disordered" evidence="4">
    <location>
        <begin position="1"/>
        <end position="20"/>
    </location>
</feature>
<protein>
    <submittedName>
        <fullName evidence="7">Glycoside hydrolase family 5 protein</fullName>
    </submittedName>
</protein>
<keyword evidence="5" id="KW-0812">Transmembrane</keyword>
<dbReference type="Pfam" id="PF18564">
    <property type="entry name" value="Glyco_hydro_5_C"/>
    <property type="match status" value="1"/>
</dbReference>
<dbReference type="AlphaFoldDB" id="M5FYG0"/>
<dbReference type="InterPro" id="IPR018087">
    <property type="entry name" value="Glyco_hydro_5_CS"/>
</dbReference>
<proteinExistence type="inferred from homology"/>
<keyword evidence="3" id="KW-0326">Glycosidase</keyword>
<dbReference type="HOGENOM" id="CLU_009024_1_0_1"/>
<evidence type="ECO:0000313" key="7">
    <source>
        <dbReference type="EMBL" id="EJU01559.1"/>
    </source>
</evidence>
<dbReference type="Gene3D" id="3.20.20.80">
    <property type="entry name" value="Glycosidases"/>
    <property type="match status" value="2"/>
</dbReference>
<sequence length="760" mass="85806">MVAINPNHHPSLSEDYEPGSTSSTAHDWSLPIRIQGAHFVDPYNRVLNLRGVNLSGASKTPGDHDPAHFLDENHWRGVSFVGRPFPLEQADEHLARLRRWGLTFGVFPLSTKTRLTSVVRLNVTWEAIEHSAPGEYDHDYLTYLYSLLSKFPAYGLVAFVSMHQDVFSRFSGGSGAPAWTLTSVGLDLDALEETGAAYLEGVRHPGKSEEDRGTWPTGYQKLAAATMNTLFWAGDTFASKLKVQWQGKEVGAQQFLQDRFLAAWEVLVQRLAPLPAVVGFQMMNEPHSGYVENHIHTWDYNTDLHLWAFPTPLQSMALGAGHPQRVAYYTRSFPFPTRQSGSKLINPKGRKCWREDGPTEGRCVWEMHGVWGWERGRGEAVALRENYFMWHPTTDKMVEWYEDFYFPFAKRWSERMHALSGGEKLIFLEPIPNEFCPPWPEEFRPKNFVYAPHWYDLNALFKKQFGNVSVNVQGLSRGMFLLKALYWGDKGAKENYAMQLRNVVDSVSAAGERPVVVGECGVPMDMNNAHAFKTGDFTWQSRMLDALISGLDSARASFTLWNYNPGNTDAQGDRWNGENFSFYTLSARALSSSSEFKDSALAQTNPELDDGGRVLSSLVRPYPAKVAGIPLSYSYSTSTGVFELTYASPAHAGAELDLGRGRDGWVPLDHPAIMARETEIFLPLLLTQGREVKVEGAWKWVYSEERQTLYVLQETTGEARAWNVKVRVRPALTVRQEGEWTWVWALLGVLLGVGVWFLIR</sequence>
<evidence type="ECO:0000256" key="5">
    <source>
        <dbReference type="SAM" id="Phobius"/>
    </source>
</evidence>
<dbReference type="Proteomes" id="UP000030653">
    <property type="component" value="Unassembled WGS sequence"/>
</dbReference>
<dbReference type="OMA" id="NEFIPPW"/>
<dbReference type="GO" id="GO:1904462">
    <property type="term" value="P:ergosteryl 3-beta-D-glucoside catabolic process"/>
    <property type="evidence" value="ECO:0007669"/>
    <property type="project" value="TreeGrafter"/>
</dbReference>
<dbReference type="GeneID" id="63683652"/>
<dbReference type="EMBL" id="JH795864">
    <property type="protein sequence ID" value="EJU01559.1"/>
    <property type="molecule type" value="Genomic_DNA"/>
</dbReference>
<keyword evidence="2 7" id="KW-0378">Hydrolase</keyword>
<gene>
    <name evidence="7" type="ORF">DACRYDRAFT_108102</name>
</gene>
<feature type="transmembrane region" description="Helical" evidence="5">
    <location>
        <begin position="740"/>
        <end position="759"/>
    </location>
</feature>
<evidence type="ECO:0000256" key="1">
    <source>
        <dbReference type="ARBA" id="ARBA00005641"/>
    </source>
</evidence>
<evidence type="ECO:0000256" key="2">
    <source>
        <dbReference type="ARBA" id="ARBA00022801"/>
    </source>
</evidence>
<dbReference type="RefSeq" id="XP_040628456.1">
    <property type="nucleotide sequence ID" value="XM_040768590.1"/>
</dbReference>
<reference evidence="7 8" key="1">
    <citation type="journal article" date="2012" name="Science">
        <title>The Paleozoic origin of enzymatic lignin decomposition reconstructed from 31 fungal genomes.</title>
        <authorList>
            <person name="Floudas D."/>
            <person name="Binder M."/>
            <person name="Riley R."/>
            <person name="Barry K."/>
            <person name="Blanchette R.A."/>
            <person name="Henrissat B."/>
            <person name="Martinez A.T."/>
            <person name="Otillar R."/>
            <person name="Spatafora J.W."/>
            <person name="Yadav J.S."/>
            <person name="Aerts A."/>
            <person name="Benoit I."/>
            <person name="Boyd A."/>
            <person name="Carlson A."/>
            <person name="Copeland A."/>
            <person name="Coutinho P.M."/>
            <person name="de Vries R.P."/>
            <person name="Ferreira P."/>
            <person name="Findley K."/>
            <person name="Foster B."/>
            <person name="Gaskell J."/>
            <person name="Glotzer D."/>
            <person name="Gorecki P."/>
            <person name="Heitman J."/>
            <person name="Hesse C."/>
            <person name="Hori C."/>
            <person name="Igarashi K."/>
            <person name="Jurgens J.A."/>
            <person name="Kallen N."/>
            <person name="Kersten P."/>
            <person name="Kohler A."/>
            <person name="Kuees U."/>
            <person name="Kumar T.K.A."/>
            <person name="Kuo A."/>
            <person name="LaButti K."/>
            <person name="Larrondo L.F."/>
            <person name="Lindquist E."/>
            <person name="Ling A."/>
            <person name="Lombard V."/>
            <person name="Lucas S."/>
            <person name="Lundell T."/>
            <person name="Martin R."/>
            <person name="McLaughlin D.J."/>
            <person name="Morgenstern I."/>
            <person name="Morin E."/>
            <person name="Murat C."/>
            <person name="Nagy L.G."/>
            <person name="Nolan M."/>
            <person name="Ohm R.A."/>
            <person name="Patyshakuliyeva A."/>
            <person name="Rokas A."/>
            <person name="Ruiz-Duenas F.J."/>
            <person name="Sabat G."/>
            <person name="Salamov A."/>
            <person name="Samejima M."/>
            <person name="Schmutz J."/>
            <person name="Slot J.C."/>
            <person name="St John F."/>
            <person name="Stenlid J."/>
            <person name="Sun H."/>
            <person name="Sun S."/>
            <person name="Syed K."/>
            <person name="Tsang A."/>
            <person name="Wiebenga A."/>
            <person name="Young D."/>
            <person name="Pisabarro A."/>
            <person name="Eastwood D.C."/>
            <person name="Martin F."/>
            <person name="Cullen D."/>
            <person name="Grigoriev I.V."/>
            <person name="Hibbett D.S."/>
        </authorList>
    </citation>
    <scope>NUCLEOTIDE SEQUENCE [LARGE SCALE GENOMIC DNA]</scope>
    <source>
        <strain evidence="7 8">DJM-731 SS1</strain>
    </source>
</reference>
<keyword evidence="5" id="KW-1133">Transmembrane helix</keyword>
<dbReference type="InterPro" id="IPR013780">
    <property type="entry name" value="Glyco_hydro_b"/>
</dbReference>
<dbReference type="SUPFAM" id="SSF51445">
    <property type="entry name" value="(Trans)glycosidases"/>
    <property type="match status" value="1"/>
</dbReference>
<evidence type="ECO:0000259" key="6">
    <source>
        <dbReference type="Pfam" id="PF18564"/>
    </source>
</evidence>
<comment type="similarity">
    <text evidence="1">Belongs to the glycosyl hydrolase 5 (cellulase A) family.</text>
</comment>
<dbReference type="GO" id="GO:0050295">
    <property type="term" value="F:steryl-beta-glucosidase activity"/>
    <property type="evidence" value="ECO:0007669"/>
    <property type="project" value="TreeGrafter"/>
</dbReference>
<dbReference type="InterPro" id="IPR017853">
    <property type="entry name" value="GH"/>
</dbReference>
<organism evidence="7 8">
    <name type="scientific">Dacryopinax primogenitus (strain DJM 731)</name>
    <name type="common">Brown rot fungus</name>
    <dbReference type="NCBI Taxonomy" id="1858805"/>
    <lineage>
        <taxon>Eukaryota</taxon>
        <taxon>Fungi</taxon>
        <taxon>Dikarya</taxon>
        <taxon>Basidiomycota</taxon>
        <taxon>Agaricomycotina</taxon>
        <taxon>Dacrymycetes</taxon>
        <taxon>Dacrymycetales</taxon>
        <taxon>Dacrymycetaceae</taxon>
        <taxon>Dacryopinax</taxon>
    </lineage>
</organism>
<dbReference type="InterPro" id="IPR041036">
    <property type="entry name" value="GH5_C"/>
</dbReference>
<keyword evidence="5" id="KW-0472">Membrane</keyword>
<name>M5FYG0_DACPD</name>
<dbReference type="Gene3D" id="2.60.40.1180">
    <property type="entry name" value="Golgi alpha-mannosidase II"/>
    <property type="match status" value="1"/>
</dbReference>
<keyword evidence="8" id="KW-1185">Reference proteome</keyword>
<dbReference type="STRING" id="1858805.M5FYG0"/>
<dbReference type="OrthoDB" id="9971853at2759"/>
<evidence type="ECO:0000313" key="8">
    <source>
        <dbReference type="Proteomes" id="UP000030653"/>
    </source>
</evidence>
<dbReference type="InterPro" id="IPR052066">
    <property type="entry name" value="Glycosphingolipid_Hydrolases"/>
</dbReference>
<accession>M5FYG0</accession>
<dbReference type="PROSITE" id="PS00659">
    <property type="entry name" value="GLYCOSYL_HYDROL_F5"/>
    <property type="match status" value="1"/>
</dbReference>
<dbReference type="PANTHER" id="PTHR31308">
    <property type="match status" value="1"/>
</dbReference>
<evidence type="ECO:0000256" key="4">
    <source>
        <dbReference type="SAM" id="MobiDB-lite"/>
    </source>
</evidence>
<dbReference type="GO" id="GO:0005975">
    <property type="term" value="P:carbohydrate metabolic process"/>
    <property type="evidence" value="ECO:0007669"/>
    <property type="project" value="InterPro"/>
</dbReference>
<evidence type="ECO:0000256" key="3">
    <source>
        <dbReference type="ARBA" id="ARBA00023295"/>
    </source>
</evidence>
<dbReference type="PANTHER" id="PTHR31308:SF5">
    <property type="entry name" value="ERGOSTERYL-BETA-GLUCOSIDASE"/>
    <property type="match status" value="1"/>
</dbReference>